<evidence type="ECO:0000259" key="1">
    <source>
        <dbReference type="Pfam" id="PF07905"/>
    </source>
</evidence>
<evidence type="ECO:0000313" key="4">
    <source>
        <dbReference type="Proteomes" id="UP000005439"/>
    </source>
</evidence>
<name>G8TUS5_SULAD</name>
<accession>G8TUS5</accession>
<keyword evidence="4" id="KW-1185">Reference proteome</keyword>
<protein>
    <submittedName>
        <fullName evidence="3">Purine catabolism PurC domain protein</fullName>
    </submittedName>
</protein>
<dbReference type="InterPro" id="IPR042070">
    <property type="entry name" value="PucR_C-HTH_sf"/>
</dbReference>
<dbReference type="InterPro" id="IPR051448">
    <property type="entry name" value="CdaR-like_regulators"/>
</dbReference>
<organism evidence="3 4">
    <name type="scientific">Sulfobacillus acidophilus (strain ATCC 700253 / DSM 10332 / NAL)</name>
    <dbReference type="NCBI Taxonomy" id="679936"/>
    <lineage>
        <taxon>Bacteria</taxon>
        <taxon>Bacillati</taxon>
        <taxon>Bacillota</taxon>
        <taxon>Clostridia</taxon>
        <taxon>Eubacteriales</taxon>
        <taxon>Clostridiales Family XVII. Incertae Sedis</taxon>
        <taxon>Sulfobacillus</taxon>
    </lineage>
</organism>
<dbReference type="Gene3D" id="1.10.10.2840">
    <property type="entry name" value="PucR C-terminal helix-turn-helix domain"/>
    <property type="match status" value="1"/>
</dbReference>
<dbReference type="PANTHER" id="PTHR33744">
    <property type="entry name" value="CARBOHYDRATE DIACID REGULATOR"/>
    <property type="match status" value="1"/>
</dbReference>
<dbReference type="InterPro" id="IPR025736">
    <property type="entry name" value="PucR_C-HTH_dom"/>
</dbReference>
<dbReference type="Pfam" id="PF13556">
    <property type="entry name" value="HTH_30"/>
    <property type="match status" value="1"/>
</dbReference>
<reference evidence="3 4" key="2">
    <citation type="journal article" date="2012" name="Stand. Genomic Sci.">
        <title>Complete genome sequence of the moderately thermophilic mineral-sulfide-oxidizing firmicute Sulfobacillus acidophilus type strain (NAL(T)).</title>
        <authorList>
            <person name="Anderson I."/>
            <person name="Chertkov O."/>
            <person name="Chen A."/>
            <person name="Saunders E."/>
            <person name="Lapidus A."/>
            <person name="Nolan M."/>
            <person name="Lucas S."/>
            <person name="Hammon N."/>
            <person name="Deshpande S."/>
            <person name="Cheng J.F."/>
            <person name="Han C."/>
            <person name="Tapia R."/>
            <person name="Goodwin L.A."/>
            <person name="Pitluck S."/>
            <person name="Liolios K."/>
            <person name="Pagani I."/>
            <person name="Ivanova N."/>
            <person name="Mikhailova N."/>
            <person name="Pati A."/>
            <person name="Palaniappan K."/>
            <person name="Land M."/>
            <person name="Pan C."/>
            <person name="Rohde M."/>
            <person name="Pukall R."/>
            <person name="Goker M."/>
            <person name="Detter J.C."/>
            <person name="Woyke T."/>
            <person name="Bristow J."/>
            <person name="Eisen J.A."/>
            <person name="Markowitz V."/>
            <person name="Hugenholtz P."/>
            <person name="Kyrpides N.C."/>
            <person name="Klenk H.P."/>
            <person name="Mavromatis K."/>
        </authorList>
    </citation>
    <scope>NUCLEOTIDE SEQUENCE [LARGE SCALE GENOMIC DNA]</scope>
    <source>
        <strain evidence="4">ATCC 700253 / DSM 10332 / NAL</strain>
    </source>
</reference>
<dbReference type="Proteomes" id="UP000005439">
    <property type="component" value="Chromosome"/>
</dbReference>
<dbReference type="PANTHER" id="PTHR33744:SF1">
    <property type="entry name" value="DNA-BINDING TRANSCRIPTIONAL ACTIVATOR ADER"/>
    <property type="match status" value="1"/>
</dbReference>
<sequence length="509" mass="56997">MVTVQEILERPLFRTARIVAGHAGLTRSVEWVHIGEIPQLADFLKGGELVLTTGYGLTTDDRRHQFLKGLITVGASGLVLELGSSLPDVPPDMMALADAHHFPVIVFHHPVRFLELSQDVNGLLISRHHRILDDLETLALRLRQTLLNTEGPNAIVACLYELLEVPVLYRPRDDLDPPITWGTWEALPGPFKDIALNPLLEEEGGQGPVYLRQTVLVFGQPRGDLVVKSGTARIDERLYLALDHTTAALAQDLIRVETLERTRRREDAVLLERLLFDEEPDPILYKRFRARYHLEPHHTYRLFVSSQGPNGALEKVLLHLTDSATVARLEESSRVVAVVIGRETVIRNLPDQLAAWARNLPQLGSLGLSALHTDPAQLRDAFSEAHDALLVSQCHASDAGVASYDRLGVYRWILAVSRQDAERLLIEPELATLFKSGHDAALLLDTLDTLLTHIDSKLAAAATLGIHRQTLYSRIQLLQEILGPDFLSPERRLALQLAITAYRFWQRHR</sequence>
<dbReference type="InterPro" id="IPR012914">
    <property type="entry name" value="PucR_dom"/>
</dbReference>
<proteinExistence type="predicted"/>
<dbReference type="AlphaFoldDB" id="G8TUS5"/>
<dbReference type="Pfam" id="PF07905">
    <property type="entry name" value="PucR"/>
    <property type="match status" value="1"/>
</dbReference>
<dbReference type="KEGG" id="sap:Sulac_2331"/>
<dbReference type="HOGENOM" id="CLU_017436_6_0_9"/>
<dbReference type="PATRIC" id="fig|679936.5.peg.2416"/>
<dbReference type="EMBL" id="CP003179">
    <property type="protein sequence ID" value="AEW05799.1"/>
    <property type="molecule type" value="Genomic_DNA"/>
</dbReference>
<reference evidence="4" key="1">
    <citation type="submission" date="2011-12" db="EMBL/GenBank/DDBJ databases">
        <title>The complete genome of chromosome of Sulfobacillus acidophilus DSM 10332.</title>
        <authorList>
            <person name="Lucas S."/>
            <person name="Han J."/>
            <person name="Lapidus A."/>
            <person name="Bruce D."/>
            <person name="Goodwin L."/>
            <person name="Pitluck S."/>
            <person name="Peters L."/>
            <person name="Kyrpides N."/>
            <person name="Mavromatis K."/>
            <person name="Ivanova N."/>
            <person name="Mikhailova N."/>
            <person name="Chertkov O."/>
            <person name="Saunders E."/>
            <person name="Detter J.C."/>
            <person name="Tapia R."/>
            <person name="Han C."/>
            <person name="Land M."/>
            <person name="Hauser L."/>
            <person name="Markowitz V."/>
            <person name="Cheng J.-F."/>
            <person name="Hugenholtz P."/>
            <person name="Woyke T."/>
            <person name="Wu D."/>
            <person name="Pukall R."/>
            <person name="Gehrich-Schroeter G."/>
            <person name="Schneider S."/>
            <person name="Klenk H.-P."/>
            <person name="Eisen J.A."/>
        </authorList>
    </citation>
    <scope>NUCLEOTIDE SEQUENCE [LARGE SCALE GENOMIC DNA]</scope>
    <source>
        <strain evidence="4">ATCC 700253 / DSM 10332 / NAL</strain>
    </source>
</reference>
<evidence type="ECO:0000313" key="3">
    <source>
        <dbReference type="EMBL" id="AEW05799.1"/>
    </source>
</evidence>
<feature type="domain" description="Purine catabolism PurC-like" evidence="1">
    <location>
        <begin position="6"/>
        <end position="122"/>
    </location>
</feature>
<dbReference type="STRING" id="679936.Sulac_2331"/>
<evidence type="ECO:0000259" key="2">
    <source>
        <dbReference type="Pfam" id="PF13556"/>
    </source>
</evidence>
<gene>
    <name evidence="3" type="ordered locus">Sulac_2331</name>
</gene>
<feature type="domain" description="PucR C-terminal helix-turn-helix" evidence="2">
    <location>
        <begin position="443"/>
        <end position="500"/>
    </location>
</feature>